<organism evidence="1 2">
    <name type="scientific">Caldimonas brevitalea</name>
    <dbReference type="NCBI Taxonomy" id="413882"/>
    <lineage>
        <taxon>Bacteria</taxon>
        <taxon>Pseudomonadati</taxon>
        <taxon>Pseudomonadota</taxon>
        <taxon>Betaproteobacteria</taxon>
        <taxon>Burkholderiales</taxon>
        <taxon>Sphaerotilaceae</taxon>
        <taxon>Caldimonas</taxon>
    </lineage>
</organism>
<keyword evidence="2" id="KW-1185">Reference proteome</keyword>
<dbReference type="AlphaFoldDB" id="A0A0G3BQQ6"/>
<dbReference type="NCBIfam" id="TIGR02532">
    <property type="entry name" value="IV_pilin_GFxxxE"/>
    <property type="match status" value="1"/>
</dbReference>
<dbReference type="RefSeq" id="WP_047195271.1">
    <property type="nucleotide sequence ID" value="NZ_CP011371.1"/>
</dbReference>
<gene>
    <name evidence="1" type="ORF">AAW51_3035</name>
</gene>
<dbReference type="STRING" id="413882.AAW51_3035"/>
<dbReference type="InterPro" id="IPR045584">
    <property type="entry name" value="Pilin-like"/>
</dbReference>
<dbReference type="SUPFAM" id="SSF54523">
    <property type="entry name" value="Pili subunits"/>
    <property type="match status" value="1"/>
</dbReference>
<proteinExistence type="predicted"/>
<dbReference type="Pfam" id="PF07963">
    <property type="entry name" value="N_methyl"/>
    <property type="match status" value="1"/>
</dbReference>
<dbReference type="InterPro" id="IPR012902">
    <property type="entry name" value="N_methyl_site"/>
</dbReference>
<protein>
    <recommendedName>
        <fullName evidence="3">General secretion pathway protein I</fullName>
    </recommendedName>
</protein>
<dbReference type="Proteomes" id="UP000035352">
    <property type="component" value="Chromosome"/>
</dbReference>
<name>A0A0G3BQQ6_9BURK</name>
<evidence type="ECO:0000313" key="1">
    <source>
        <dbReference type="EMBL" id="AKJ29726.1"/>
    </source>
</evidence>
<dbReference type="EMBL" id="CP011371">
    <property type="protein sequence ID" value="AKJ29726.1"/>
    <property type="molecule type" value="Genomic_DNA"/>
</dbReference>
<reference evidence="1 2" key="1">
    <citation type="submission" date="2015-05" db="EMBL/GenBank/DDBJ databases">
        <authorList>
            <person name="Tang B."/>
            <person name="Yu Y."/>
        </authorList>
    </citation>
    <scope>NUCLEOTIDE SEQUENCE [LARGE SCALE GENOMIC DNA]</scope>
    <source>
        <strain evidence="1 2">DSM 7029</strain>
    </source>
</reference>
<accession>A0A0G3BQQ6</accession>
<dbReference type="KEGG" id="pbh:AAW51_3035"/>
<evidence type="ECO:0008006" key="3">
    <source>
        <dbReference type="Google" id="ProtNLM"/>
    </source>
</evidence>
<evidence type="ECO:0000313" key="2">
    <source>
        <dbReference type="Proteomes" id="UP000035352"/>
    </source>
</evidence>
<sequence length="129" mass="13684">MTTASASRGARGFSLLEVLVALAICALMLAALLPASVAAVERLEHASEQGRSLRLARSILERHAAAARIAEGASQGRQGGLNWKVQVERLQPQSEQANLLVLRRIRVDVTPEGSASTVSLTAYRVGEPS</sequence>